<dbReference type="EMBL" id="BAOP01000017">
    <property type="protein sequence ID" value="GAC80385.1"/>
    <property type="molecule type" value="Genomic_DNA"/>
</dbReference>
<reference evidence="2 3" key="1">
    <citation type="submission" date="2013-02" db="EMBL/GenBank/DDBJ databases">
        <title>Whole genome shotgun sequence of Gordonia malaquae NBRC 108250.</title>
        <authorList>
            <person name="Yoshida I."/>
            <person name="Hosoyama A."/>
            <person name="Tsuchikane K."/>
            <person name="Ando Y."/>
            <person name="Baba S."/>
            <person name="Ohji S."/>
            <person name="Hamada M."/>
            <person name="Tamura T."/>
            <person name="Yamazoe A."/>
            <person name="Yamazaki S."/>
            <person name="Fujita N."/>
        </authorList>
    </citation>
    <scope>NUCLEOTIDE SEQUENCE [LARGE SCALE GENOMIC DNA]</scope>
    <source>
        <strain evidence="2 3">NBRC 108250</strain>
    </source>
</reference>
<evidence type="ECO:0000256" key="1">
    <source>
        <dbReference type="SAM" id="Phobius"/>
    </source>
</evidence>
<evidence type="ECO:0000313" key="2">
    <source>
        <dbReference type="EMBL" id="GAC80385.1"/>
    </source>
</evidence>
<feature type="transmembrane region" description="Helical" evidence="1">
    <location>
        <begin position="6"/>
        <end position="30"/>
    </location>
</feature>
<comment type="caution">
    <text evidence="2">The sequence shown here is derived from an EMBL/GenBank/DDBJ whole genome shotgun (WGS) entry which is preliminary data.</text>
</comment>
<dbReference type="AlphaFoldDB" id="M3UL31"/>
<dbReference type="Proteomes" id="UP000035009">
    <property type="component" value="Unassembled WGS sequence"/>
</dbReference>
<protein>
    <submittedName>
        <fullName evidence="2">Uncharacterized protein</fullName>
    </submittedName>
</protein>
<organism evidence="2 3">
    <name type="scientific">Gordonia malaquae NBRC 108250</name>
    <dbReference type="NCBI Taxonomy" id="1223542"/>
    <lineage>
        <taxon>Bacteria</taxon>
        <taxon>Bacillati</taxon>
        <taxon>Actinomycetota</taxon>
        <taxon>Actinomycetes</taxon>
        <taxon>Mycobacteriales</taxon>
        <taxon>Gordoniaceae</taxon>
        <taxon>Gordonia</taxon>
    </lineage>
</organism>
<sequence>MFGGVFWGSPLSIVGWALAGPIAIGVLALFTSRDTVRRSAAIYLRPDWLSLAYAVTMLIIAIGVVVGSVSFAMWIGHR</sequence>
<keyword evidence="3" id="KW-1185">Reference proteome</keyword>
<dbReference type="eggNOG" id="ENOG50329TJ">
    <property type="taxonomic scope" value="Bacteria"/>
</dbReference>
<keyword evidence="1" id="KW-0472">Membrane</keyword>
<proteinExistence type="predicted"/>
<keyword evidence="1" id="KW-1133">Transmembrane helix</keyword>
<feature type="transmembrane region" description="Helical" evidence="1">
    <location>
        <begin position="51"/>
        <end position="75"/>
    </location>
</feature>
<dbReference type="STRING" id="410332.SAMN04488550_0254"/>
<gene>
    <name evidence="2" type="ORF">GM1_017_00430</name>
</gene>
<evidence type="ECO:0000313" key="3">
    <source>
        <dbReference type="Proteomes" id="UP000035009"/>
    </source>
</evidence>
<keyword evidence="1" id="KW-0812">Transmembrane</keyword>
<name>M3UL31_GORML</name>
<accession>M3UL31</accession>